<proteinExistence type="predicted"/>
<name>A0A368KYH2_9BURK</name>
<dbReference type="AlphaFoldDB" id="A0A368KYH2"/>
<protein>
    <submittedName>
        <fullName evidence="1">DUF3460 family protein</fullName>
    </submittedName>
</protein>
<organism evidence="1 2">
    <name type="scientific">Parvibium lacunae</name>
    <dbReference type="NCBI Taxonomy" id="1888893"/>
    <lineage>
        <taxon>Bacteria</taxon>
        <taxon>Pseudomonadati</taxon>
        <taxon>Pseudomonadota</taxon>
        <taxon>Betaproteobacteria</taxon>
        <taxon>Burkholderiales</taxon>
        <taxon>Alcaligenaceae</taxon>
        <taxon>Parvibium</taxon>
    </lineage>
</organism>
<reference evidence="1 2" key="1">
    <citation type="journal article" date="2018" name="Int. J. Syst. Evol. Microbiol.">
        <title>Parvibium lacunae gen. nov., sp. nov., a new member of the family Alcaligenaceae isolated from a freshwater pond.</title>
        <authorList>
            <person name="Chen W.M."/>
            <person name="Xie P.B."/>
            <person name="Hsu M.Y."/>
            <person name="Sheu S.Y."/>
        </authorList>
    </citation>
    <scope>NUCLEOTIDE SEQUENCE [LARGE SCALE GENOMIC DNA]</scope>
    <source>
        <strain evidence="1 2">KMB9</strain>
    </source>
</reference>
<dbReference type="InterPro" id="IPR021853">
    <property type="entry name" value="DUF3460"/>
</dbReference>
<sequence length="66" mass="7748">MRFNRHYESDITLFLKQLKTEKPTVEMGQQQGRALLWDKAPIDLAEREAQQAARVPQQPYVYQTKG</sequence>
<evidence type="ECO:0000313" key="2">
    <source>
        <dbReference type="Proteomes" id="UP000252357"/>
    </source>
</evidence>
<dbReference type="Proteomes" id="UP000252357">
    <property type="component" value="Unassembled WGS sequence"/>
</dbReference>
<dbReference type="EMBL" id="QPGB01000007">
    <property type="protein sequence ID" value="RCS56487.1"/>
    <property type="molecule type" value="Genomic_DNA"/>
</dbReference>
<comment type="caution">
    <text evidence="1">The sequence shown here is derived from an EMBL/GenBank/DDBJ whole genome shotgun (WGS) entry which is preliminary data.</text>
</comment>
<accession>A0A368KYH2</accession>
<dbReference type="OrthoDB" id="5296692at2"/>
<keyword evidence="2" id="KW-1185">Reference proteome</keyword>
<dbReference type="RefSeq" id="WP_114403726.1">
    <property type="nucleotide sequence ID" value="NZ_QPGB01000007.1"/>
</dbReference>
<dbReference type="Pfam" id="PF11943">
    <property type="entry name" value="DUF3460"/>
    <property type="match status" value="1"/>
</dbReference>
<gene>
    <name evidence="1" type="ORF">DU000_12230</name>
</gene>
<evidence type="ECO:0000313" key="1">
    <source>
        <dbReference type="EMBL" id="RCS56487.1"/>
    </source>
</evidence>